<dbReference type="InterPro" id="IPR000873">
    <property type="entry name" value="AMP-dep_synth/lig_dom"/>
</dbReference>
<dbReference type="InterPro" id="IPR020845">
    <property type="entry name" value="AMP-binding_CS"/>
</dbReference>
<proteinExistence type="inferred from homology"/>
<evidence type="ECO:0000313" key="6">
    <source>
        <dbReference type="Proteomes" id="UP000675781"/>
    </source>
</evidence>
<dbReference type="SUPFAM" id="SSF56801">
    <property type="entry name" value="Acetyl-CoA synthetase-like"/>
    <property type="match status" value="1"/>
</dbReference>
<dbReference type="PANTHER" id="PTHR24096">
    <property type="entry name" value="LONG-CHAIN-FATTY-ACID--COA LIGASE"/>
    <property type="match status" value="1"/>
</dbReference>
<evidence type="ECO:0000259" key="4">
    <source>
        <dbReference type="Pfam" id="PF13193"/>
    </source>
</evidence>
<comment type="caution">
    <text evidence="5">The sequence shown here is derived from an EMBL/GenBank/DDBJ whole genome shotgun (WGS) entry which is preliminary data.</text>
</comment>
<comment type="similarity">
    <text evidence="1">Belongs to the ATP-dependent AMP-binding enzyme family.</text>
</comment>
<dbReference type="AlphaFoldDB" id="A0A941IUT3"/>
<feature type="domain" description="AMP-dependent synthetase/ligase" evidence="3">
    <location>
        <begin position="32"/>
        <end position="401"/>
    </location>
</feature>
<keyword evidence="2" id="KW-0436">Ligase</keyword>
<reference evidence="5" key="1">
    <citation type="submission" date="2021-04" db="EMBL/GenBank/DDBJ databases">
        <title>Genome based classification of Actinospica acidithermotolerans sp. nov., an actinobacterium isolated from an Indonesian hot spring.</title>
        <authorList>
            <person name="Kusuma A.B."/>
            <person name="Putra K.E."/>
            <person name="Nafisah S."/>
            <person name="Loh J."/>
            <person name="Nouioui I."/>
            <person name="Goodfellow M."/>
        </authorList>
    </citation>
    <scope>NUCLEOTIDE SEQUENCE</scope>
    <source>
        <strain evidence="5">CSCA 57</strain>
    </source>
</reference>
<evidence type="ECO:0000256" key="2">
    <source>
        <dbReference type="ARBA" id="ARBA00022598"/>
    </source>
</evidence>
<dbReference type="RefSeq" id="WP_212532465.1">
    <property type="nucleotide sequence ID" value="NZ_JAGSOG010000249.1"/>
</dbReference>
<organism evidence="5 6">
    <name type="scientific">Actinospica durhamensis</name>
    <dbReference type="NCBI Taxonomy" id="1508375"/>
    <lineage>
        <taxon>Bacteria</taxon>
        <taxon>Bacillati</taxon>
        <taxon>Actinomycetota</taxon>
        <taxon>Actinomycetes</taxon>
        <taxon>Catenulisporales</taxon>
        <taxon>Actinospicaceae</taxon>
        <taxon>Actinospica</taxon>
    </lineage>
</organism>
<evidence type="ECO:0000313" key="5">
    <source>
        <dbReference type="EMBL" id="MBR7838003.1"/>
    </source>
</evidence>
<protein>
    <submittedName>
        <fullName evidence="5">AMP-binding protein</fullName>
    </submittedName>
</protein>
<dbReference type="EMBL" id="JAGSOG010000249">
    <property type="protein sequence ID" value="MBR7838003.1"/>
    <property type="molecule type" value="Genomic_DNA"/>
</dbReference>
<gene>
    <name evidence="5" type="ORF">KDL01_32320</name>
</gene>
<dbReference type="Pfam" id="PF00501">
    <property type="entry name" value="AMP-binding"/>
    <property type="match status" value="1"/>
</dbReference>
<evidence type="ECO:0000259" key="3">
    <source>
        <dbReference type="Pfam" id="PF00501"/>
    </source>
</evidence>
<dbReference type="Gene3D" id="3.30.300.30">
    <property type="match status" value="1"/>
</dbReference>
<feature type="domain" description="AMP-binding enzyme C-terminal" evidence="4">
    <location>
        <begin position="452"/>
        <end position="527"/>
    </location>
</feature>
<dbReference type="InterPro" id="IPR045851">
    <property type="entry name" value="AMP-bd_C_sf"/>
</dbReference>
<accession>A0A941IUT3</accession>
<dbReference type="InterPro" id="IPR042099">
    <property type="entry name" value="ANL_N_sf"/>
</dbReference>
<evidence type="ECO:0000256" key="1">
    <source>
        <dbReference type="ARBA" id="ARBA00006432"/>
    </source>
</evidence>
<sequence length="544" mass="57187">MSFASPFPPVRIPDVSLFEYVFGAPGRLEGAGRTAFIDAATGERVDFQQVHDRVLAAAGALASLGVTPGSVVALHAPNSPEFGVAFHAILRAGAAVTTIPTLATADDVARQLRASNAIALITDPAVTGTALPGATAAGLPDERVLLLGRGDGTDGVGGTGGGHARLSDLAALGHQPPEVDIDPATHVAALPYSSGTTGRPKGVRLSHRNLVANLAQIETNFGIQPDEMIMAVLPFFHIYGMTVLLNLSLRLRTTLVTMPRFELTAFLEAMATHRVTWAFIAPPIAVALAKHPAVDAYDLSDLRVVFSGAAPLDGELGKALEDRLGVTVVQGYGMSELSPVSHFTPSTAKDVPCDSVGFAAPNSENKLLDPATGAEIELPSEGVSERGELCVKGPNVMLGYLDDAAATDAMIDADGFLHTGDVATVDARGVVTIVDRMKELIKYKGYQVAPAELEALLLTHPSIADAAVIGVRNEEGEEVPKAFVVRQSGTELTAHQVVEFVAAHVAPYKKVRRVEFVDIVPKSASGKILRRELRDRERGGTPGR</sequence>
<dbReference type="PROSITE" id="PS00455">
    <property type="entry name" value="AMP_BINDING"/>
    <property type="match status" value="1"/>
</dbReference>
<name>A0A941IUT3_9ACTN</name>
<dbReference type="InterPro" id="IPR025110">
    <property type="entry name" value="AMP-bd_C"/>
</dbReference>
<keyword evidence="6" id="KW-1185">Reference proteome</keyword>
<dbReference type="PANTHER" id="PTHR24096:SF149">
    <property type="entry name" value="AMP-BINDING DOMAIN-CONTAINING PROTEIN-RELATED"/>
    <property type="match status" value="1"/>
</dbReference>
<dbReference type="GO" id="GO:0016405">
    <property type="term" value="F:CoA-ligase activity"/>
    <property type="evidence" value="ECO:0007669"/>
    <property type="project" value="TreeGrafter"/>
</dbReference>
<dbReference type="Proteomes" id="UP000675781">
    <property type="component" value="Unassembled WGS sequence"/>
</dbReference>
<dbReference type="FunFam" id="3.30.300.30:FF:000007">
    <property type="entry name" value="4-coumarate--CoA ligase 2"/>
    <property type="match status" value="1"/>
</dbReference>
<dbReference type="Pfam" id="PF13193">
    <property type="entry name" value="AMP-binding_C"/>
    <property type="match status" value="1"/>
</dbReference>
<dbReference type="Gene3D" id="3.40.50.12780">
    <property type="entry name" value="N-terminal domain of ligase-like"/>
    <property type="match status" value="1"/>
</dbReference>